<dbReference type="Proteomes" id="UP001597085">
    <property type="component" value="Unassembled WGS sequence"/>
</dbReference>
<proteinExistence type="predicted"/>
<protein>
    <recommendedName>
        <fullName evidence="1">DUF8130 domain-containing protein</fullName>
    </recommendedName>
</protein>
<reference evidence="2 3" key="1">
    <citation type="journal article" date="2019" name="Int. J. Syst. Evol. Microbiol.">
        <title>The Global Catalogue of Microorganisms (GCM) 10K type strain sequencing project: providing services to taxonomists for standard genome sequencing and annotation.</title>
        <authorList>
            <consortium name="The Broad Institute Genomics Platform"/>
            <consortium name="The Broad Institute Genome Sequencing Center for Infectious Disease"/>
            <person name="Wu L."/>
            <person name="Ma J."/>
        </authorList>
    </citation>
    <scope>NUCLEOTIDE SEQUENCE [LARGE SCALE GENOMIC DNA]</scope>
    <source>
        <strain evidence="2 3">CGMCC 1.12121</strain>
    </source>
</reference>
<comment type="caution">
    <text evidence="2">The sequence shown here is derived from an EMBL/GenBank/DDBJ whole genome shotgun (WGS) entry which is preliminary data.</text>
</comment>
<dbReference type="PROSITE" id="PS51257">
    <property type="entry name" value="PROKAR_LIPOPROTEIN"/>
    <property type="match status" value="1"/>
</dbReference>
<feature type="domain" description="DUF8130" evidence="1">
    <location>
        <begin position="1"/>
        <end position="190"/>
    </location>
</feature>
<dbReference type="RefSeq" id="WP_256421835.1">
    <property type="nucleotide sequence ID" value="NZ_JANHDI010000009.1"/>
</dbReference>
<dbReference type="InterPro" id="IPR058443">
    <property type="entry name" value="DUF8130"/>
</dbReference>
<dbReference type="Pfam" id="PF26451">
    <property type="entry name" value="DUF8130"/>
    <property type="match status" value="1"/>
</dbReference>
<accession>A0ABD6CSQ5</accession>
<evidence type="ECO:0000313" key="3">
    <source>
        <dbReference type="Proteomes" id="UP001597085"/>
    </source>
</evidence>
<dbReference type="EMBL" id="JBHUDK010000014">
    <property type="protein sequence ID" value="MFD1600296.1"/>
    <property type="molecule type" value="Genomic_DNA"/>
</dbReference>
<gene>
    <name evidence="2" type="ORF">ACFSBX_15200</name>
</gene>
<evidence type="ECO:0000259" key="1">
    <source>
        <dbReference type="Pfam" id="PF26451"/>
    </source>
</evidence>
<keyword evidence="3" id="KW-1185">Reference proteome</keyword>
<evidence type="ECO:0000313" key="2">
    <source>
        <dbReference type="EMBL" id="MFD1600296.1"/>
    </source>
</evidence>
<sequence length="191" mass="21136">MKRRTLLGVTSASMVSLTGCLGATEYTITDVQTETTTPLGISVEVVEPNAVIEHPAQLAFTVTNKQETPIEIRNTGIWPFGLLELVPSPDMQDAGPGIILWTDRYEGSRYVDAESRQSYGVESTPLVRTLGAGETVEETYDVHGSDIIQTETMYVRGRFEPPILKYTTEQNEGWDSLLPEITVELSKKKLI</sequence>
<name>A0ABD6CSQ5_9EURY</name>
<organism evidence="2 3">
    <name type="scientific">Halobellus rarus</name>
    <dbReference type="NCBI Taxonomy" id="1126237"/>
    <lineage>
        <taxon>Archaea</taxon>
        <taxon>Methanobacteriati</taxon>
        <taxon>Methanobacteriota</taxon>
        <taxon>Stenosarchaea group</taxon>
        <taxon>Halobacteria</taxon>
        <taxon>Halobacteriales</taxon>
        <taxon>Haloferacaceae</taxon>
        <taxon>Halobellus</taxon>
    </lineage>
</organism>
<dbReference type="AlphaFoldDB" id="A0ABD6CSQ5"/>